<keyword evidence="4" id="KW-0645">Protease</keyword>
<dbReference type="Pfam" id="PF02244">
    <property type="entry name" value="Propep_M14"/>
    <property type="match status" value="1"/>
</dbReference>
<protein>
    <recommendedName>
        <fullName evidence="13">Peptidase M14 domain-containing protein</fullName>
    </recommendedName>
</protein>
<feature type="active site" description="Proton donor/acceptor" evidence="11">
    <location>
        <position position="379"/>
    </location>
</feature>
<evidence type="ECO:0000256" key="7">
    <source>
        <dbReference type="ARBA" id="ARBA00022801"/>
    </source>
</evidence>
<evidence type="ECO:0000256" key="11">
    <source>
        <dbReference type="PROSITE-ProRule" id="PRU01379"/>
    </source>
</evidence>
<keyword evidence="5" id="KW-0479">Metal-binding</keyword>
<evidence type="ECO:0000259" key="13">
    <source>
        <dbReference type="PROSITE" id="PS52035"/>
    </source>
</evidence>
<evidence type="ECO:0000256" key="3">
    <source>
        <dbReference type="ARBA" id="ARBA00022645"/>
    </source>
</evidence>
<dbReference type="PANTHER" id="PTHR11705">
    <property type="entry name" value="PROTEASE FAMILY M14 CARBOXYPEPTIDASE A,B"/>
    <property type="match status" value="1"/>
</dbReference>
<evidence type="ECO:0000256" key="8">
    <source>
        <dbReference type="ARBA" id="ARBA00022833"/>
    </source>
</evidence>
<dbReference type="OrthoDB" id="3626597at2759"/>
<name>A0A9J6C5K3_POLVA</name>
<dbReference type="Proteomes" id="UP001107558">
    <property type="component" value="Chromosome 2"/>
</dbReference>
<comment type="cofactor">
    <cofactor evidence="1">
        <name>Zn(2+)</name>
        <dbReference type="ChEBI" id="CHEBI:29105"/>
    </cofactor>
</comment>
<dbReference type="InterPro" id="IPR003146">
    <property type="entry name" value="M14A_act_pep"/>
</dbReference>
<evidence type="ECO:0000256" key="6">
    <source>
        <dbReference type="ARBA" id="ARBA00022729"/>
    </source>
</evidence>
<evidence type="ECO:0000256" key="10">
    <source>
        <dbReference type="ARBA" id="ARBA00023157"/>
    </source>
</evidence>
<evidence type="ECO:0000256" key="4">
    <source>
        <dbReference type="ARBA" id="ARBA00022670"/>
    </source>
</evidence>
<dbReference type="AlphaFoldDB" id="A0A9J6C5K3"/>
<keyword evidence="7" id="KW-0378">Hydrolase</keyword>
<dbReference type="PRINTS" id="PR00765">
    <property type="entry name" value="CRBOXYPTASEA"/>
</dbReference>
<comment type="similarity">
    <text evidence="2 11">Belongs to the peptidase M14 family.</text>
</comment>
<organism evidence="14 15">
    <name type="scientific">Polypedilum vanderplanki</name>
    <name type="common">Sleeping chironomid midge</name>
    <dbReference type="NCBI Taxonomy" id="319348"/>
    <lineage>
        <taxon>Eukaryota</taxon>
        <taxon>Metazoa</taxon>
        <taxon>Ecdysozoa</taxon>
        <taxon>Arthropoda</taxon>
        <taxon>Hexapoda</taxon>
        <taxon>Insecta</taxon>
        <taxon>Pterygota</taxon>
        <taxon>Neoptera</taxon>
        <taxon>Endopterygota</taxon>
        <taxon>Diptera</taxon>
        <taxon>Nematocera</taxon>
        <taxon>Chironomoidea</taxon>
        <taxon>Chironomidae</taxon>
        <taxon>Chironominae</taxon>
        <taxon>Polypedilum</taxon>
        <taxon>Polypedilum</taxon>
    </lineage>
</organism>
<dbReference type="EMBL" id="JADBJN010000002">
    <property type="protein sequence ID" value="KAG5677263.1"/>
    <property type="molecule type" value="Genomic_DNA"/>
</dbReference>
<keyword evidence="3" id="KW-0121">Carboxypeptidase</keyword>
<evidence type="ECO:0000256" key="12">
    <source>
        <dbReference type="SAM" id="SignalP"/>
    </source>
</evidence>
<dbReference type="SUPFAM" id="SSF53187">
    <property type="entry name" value="Zn-dependent exopeptidases"/>
    <property type="match status" value="1"/>
</dbReference>
<dbReference type="GO" id="GO:0004181">
    <property type="term" value="F:metallocarboxypeptidase activity"/>
    <property type="evidence" value="ECO:0007669"/>
    <property type="project" value="InterPro"/>
</dbReference>
<dbReference type="InterPro" id="IPR000834">
    <property type="entry name" value="Peptidase_M14"/>
</dbReference>
<keyword evidence="10" id="KW-1015">Disulfide bond</keyword>
<keyword evidence="15" id="KW-1185">Reference proteome</keyword>
<evidence type="ECO:0000256" key="5">
    <source>
        <dbReference type="ARBA" id="ARBA00022723"/>
    </source>
</evidence>
<reference evidence="14" key="1">
    <citation type="submission" date="2021-03" db="EMBL/GenBank/DDBJ databases">
        <title>Chromosome level genome of the anhydrobiotic midge Polypedilum vanderplanki.</title>
        <authorList>
            <person name="Yoshida Y."/>
            <person name="Kikawada T."/>
            <person name="Gusev O."/>
        </authorList>
    </citation>
    <scope>NUCLEOTIDE SEQUENCE</scope>
    <source>
        <strain evidence="14">NIAS01</strain>
        <tissue evidence="14">Whole body or cell culture</tissue>
    </source>
</reference>
<dbReference type="PANTHER" id="PTHR11705:SF140">
    <property type="entry name" value="FI02848P-RELATED"/>
    <property type="match status" value="1"/>
</dbReference>
<dbReference type="Gene3D" id="3.40.630.10">
    <property type="entry name" value="Zn peptidases"/>
    <property type="match status" value="1"/>
</dbReference>
<dbReference type="InterPro" id="IPR036990">
    <property type="entry name" value="M14A-like_propep"/>
</dbReference>
<dbReference type="SUPFAM" id="SSF54897">
    <property type="entry name" value="Protease propeptides/inhibitors"/>
    <property type="match status" value="1"/>
</dbReference>
<accession>A0A9J6C5K3</accession>
<feature type="signal peptide" evidence="12">
    <location>
        <begin position="1"/>
        <end position="16"/>
    </location>
</feature>
<feature type="chain" id="PRO_5039924968" description="Peptidase M14 domain-containing protein" evidence="12">
    <location>
        <begin position="17"/>
        <end position="416"/>
    </location>
</feature>
<evidence type="ECO:0000313" key="14">
    <source>
        <dbReference type="EMBL" id="KAG5677263.1"/>
    </source>
</evidence>
<dbReference type="PROSITE" id="PS52035">
    <property type="entry name" value="PEPTIDASE_M14"/>
    <property type="match status" value="1"/>
</dbReference>
<evidence type="ECO:0000256" key="2">
    <source>
        <dbReference type="ARBA" id="ARBA00005988"/>
    </source>
</evidence>
<dbReference type="GO" id="GO:0005615">
    <property type="term" value="C:extracellular space"/>
    <property type="evidence" value="ECO:0007669"/>
    <property type="project" value="TreeGrafter"/>
</dbReference>
<comment type="caution">
    <text evidence="14">The sequence shown here is derived from an EMBL/GenBank/DDBJ whole genome shotgun (WGS) entry which is preliminary data.</text>
</comment>
<keyword evidence="9" id="KW-0482">Metalloprotease</keyword>
<proteinExistence type="inferred from homology"/>
<feature type="domain" description="Peptidase M14" evidence="13">
    <location>
        <begin position="121"/>
        <end position="411"/>
    </location>
</feature>
<dbReference type="Pfam" id="PF00246">
    <property type="entry name" value="Peptidase_M14"/>
    <property type="match status" value="1"/>
</dbReference>
<evidence type="ECO:0000256" key="9">
    <source>
        <dbReference type="ARBA" id="ARBA00023049"/>
    </source>
</evidence>
<evidence type="ECO:0000256" key="1">
    <source>
        <dbReference type="ARBA" id="ARBA00001947"/>
    </source>
</evidence>
<keyword evidence="8" id="KW-0862">Zinc</keyword>
<gene>
    <name evidence="14" type="ORF">PVAND_007034</name>
</gene>
<dbReference type="FunFam" id="3.40.630.10:FF:000084">
    <property type="entry name" value="Carboxypeptidase B2"/>
    <property type="match status" value="1"/>
</dbReference>
<keyword evidence="6 12" id="KW-0732">Signal</keyword>
<dbReference type="GO" id="GO:0008270">
    <property type="term" value="F:zinc ion binding"/>
    <property type="evidence" value="ECO:0007669"/>
    <property type="project" value="InterPro"/>
</dbReference>
<dbReference type="SMART" id="SM00631">
    <property type="entry name" value="Zn_pept"/>
    <property type="match status" value="1"/>
</dbReference>
<sequence length="416" mass="47749">MRKFLVFIVLIQVCFGYETYRNYKVYDMTPTNEQHEALANWQNEVGVDFWRFYAPERTSRVMIAPDKQEEFEAFLVQTGIKYEVAIHNMEDLIISERQNITRNRRGRSSPVQPGFTPDFSVYWTADEMEQYCTYLAHTYPNLVQIETLLFSPNNRRIYALKVSNGVFGQKPIIAMEGGMHAREWASPPTVLYLLHKLVEDSQYRNELLANVDWLIVPMDNPDGYEHSRLNARLWRQNRRQVTPTCVGVDINRNFGYSWRTATVACGSQTYPGPSSLSEPESFALHTLLERYASRVKLYLSVHTFGDMVLWPWGYSGSPGWISTHEEHQALGVLWRDGILAQGGRNYIVGNVADVLGNAFGAVDDHMAGHYGIPYVYTLELTSGFQFQYPEARIGALAAETFWGYRAMALHIGEKFS</sequence>
<dbReference type="GO" id="GO:0006508">
    <property type="term" value="P:proteolysis"/>
    <property type="evidence" value="ECO:0007669"/>
    <property type="project" value="UniProtKB-KW"/>
</dbReference>
<evidence type="ECO:0000313" key="15">
    <source>
        <dbReference type="Proteomes" id="UP001107558"/>
    </source>
</evidence>
<dbReference type="Gene3D" id="3.30.70.340">
    <property type="entry name" value="Metallocarboxypeptidase-like"/>
    <property type="match status" value="1"/>
</dbReference>